<dbReference type="SUPFAM" id="SSF88659">
    <property type="entry name" value="Sigma3 and sigma4 domains of RNA polymerase sigma factors"/>
    <property type="match status" value="1"/>
</dbReference>
<evidence type="ECO:0000256" key="4">
    <source>
        <dbReference type="ARBA" id="ARBA00023163"/>
    </source>
</evidence>
<keyword evidence="2" id="KW-0805">Transcription regulation</keyword>
<dbReference type="InterPro" id="IPR036388">
    <property type="entry name" value="WH-like_DNA-bd_sf"/>
</dbReference>
<reference evidence="6 7" key="1">
    <citation type="submission" date="2024-06" db="EMBL/GenBank/DDBJ databases">
        <title>The Natural Products Discovery Center: Release of the First 8490 Sequenced Strains for Exploring Actinobacteria Biosynthetic Diversity.</title>
        <authorList>
            <person name="Kalkreuter E."/>
            <person name="Kautsar S.A."/>
            <person name="Yang D."/>
            <person name="Bader C.D."/>
            <person name="Teijaro C.N."/>
            <person name="Fluegel L."/>
            <person name="Davis C.M."/>
            <person name="Simpson J.R."/>
            <person name="Lauterbach L."/>
            <person name="Steele A.D."/>
            <person name="Gui C."/>
            <person name="Meng S."/>
            <person name="Li G."/>
            <person name="Viehrig K."/>
            <person name="Ye F."/>
            <person name="Su P."/>
            <person name="Kiefer A.F."/>
            <person name="Nichols A."/>
            <person name="Cepeda A.J."/>
            <person name="Yan W."/>
            <person name="Fan B."/>
            <person name="Jiang Y."/>
            <person name="Adhikari A."/>
            <person name="Zheng C.-J."/>
            <person name="Schuster L."/>
            <person name="Cowan T.M."/>
            <person name="Smanski M.J."/>
            <person name="Chevrette M.G."/>
            <person name="De Carvalho L.P.S."/>
            <person name="Shen B."/>
        </authorList>
    </citation>
    <scope>NUCLEOTIDE SEQUENCE [LARGE SCALE GENOMIC DNA]</scope>
    <source>
        <strain evidence="6 7">NPDC019583</strain>
    </source>
</reference>
<accession>A0ABV2Y0M9</accession>
<organism evidence="6 7">
    <name type="scientific">Streptomyces olindensis</name>
    <dbReference type="NCBI Taxonomy" id="358823"/>
    <lineage>
        <taxon>Bacteria</taxon>
        <taxon>Bacillati</taxon>
        <taxon>Actinomycetota</taxon>
        <taxon>Actinomycetes</taxon>
        <taxon>Kitasatosporales</taxon>
        <taxon>Streptomycetaceae</taxon>
        <taxon>Streptomyces</taxon>
    </lineage>
</organism>
<dbReference type="RefSeq" id="WP_359791139.1">
    <property type="nucleotide sequence ID" value="NZ_JBEYBN010000041.1"/>
</dbReference>
<comment type="similarity">
    <text evidence="1">Belongs to the sigma-70 factor family. ECF subfamily.</text>
</comment>
<evidence type="ECO:0000256" key="2">
    <source>
        <dbReference type="ARBA" id="ARBA00023015"/>
    </source>
</evidence>
<dbReference type="InterPro" id="IPR013249">
    <property type="entry name" value="RNA_pol_sigma70_r4_t2"/>
</dbReference>
<gene>
    <name evidence="6" type="ORF">ABZ568_26155</name>
</gene>
<keyword evidence="3" id="KW-0731">Sigma factor</keyword>
<comment type="caution">
    <text evidence="6">The sequence shown here is derived from an EMBL/GenBank/DDBJ whole genome shotgun (WGS) entry which is preliminary data.</text>
</comment>
<name>A0ABV2Y0M9_9ACTN</name>
<dbReference type="Pfam" id="PF08281">
    <property type="entry name" value="Sigma70_r4_2"/>
    <property type="match status" value="1"/>
</dbReference>
<dbReference type="InterPro" id="IPR013324">
    <property type="entry name" value="RNA_pol_sigma_r3/r4-like"/>
</dbReference>
<protein>
    <submittedName>
        <fullName evidence="6">Sigma factor-like helix-turn-helix DNA-binding protein</fullName>
    </submittedName>
</protein>
<dbReference type="EMBL" id="JBEYBN010000041">
    <property type="protein sequence ID" value="MEU2269819.1"/>
    <property type="molecule type" value="Genomic_DNA"/>
</dbReference>
<evidence type="ECO:0000256" key="3">
    <source>
        <dbReference type="ARBA" id="ARBA00023082"/>
    </source>
</evidence>
<keyword evidence="7" id="KW-1185">Reference proteome</keyword>
<keyword evidence="4" id="KW-0804">Transcription</keyword>
<proteinExistence type="inferred from homology"/>
<evidence type="ECO:0000313" key="6">
    <source>
        <dbReference type="EMBL" id="MEU2269819.1"/>
    </source>
</evidence>
<evidence type="ECO:0000259" key="5">
    <source>
        <dbReference type="Pfam" id="PF08281"/>
    </source>
</evidence>
<sequence>MAAFDTVVLQSLTNPADRLNQITESMRLFTAMSRLPAHQLDVMVLRRLYGLPAENVSALLGVPLAAVRSDERHATRFLESLLCPPPPTDEGNTP</sequence>
<dbReference type="Gene3D" id="1.10.10.10">
    <property type="entry name" value="Winged helix-like DNA-binding domain superfamily/Winged helix DNA-binding domain"/>
    <property type="match status" value="1"/>
</dbReference>
<feature type="domain" description="RNA polymerase sigma factor 70 region 4 type 2" evidence="5">
    <location>
        <begin position="26"/>
        <end position="69"/>
    </location>
</feature>
<evidence type="ECO:0000256" key="1">
    <source>
        <dbReference type="ARBA" id="ARBA00010641"/>
    </source>
</evidence>
<evidence type="ECO:0000313" key="7">
    <source>
        <dbReference type="Proteomes" id="UP001550603"/>
    </source>
</evidence>
<dbReference type="Proteomes" id="UP001550603">
    <property type="component" value="Unassembled WGS sequence"/>
</dbReference>